<evidence type="ECO:0000313" key="1">
    <source>
        <dbReference type="EMBL" id="ANT40810.1"/>
    </source>
</evidence>
<name>A0A1P8BK47_9CAUD</name>
<dbReference type="RefSeq" id="YP_009786459.1">
    <property type="nucleotide sequence ID" value="NC_047769.1"/>
</dbReference>
<reference evidence="1" key="1">
    <citation type="submission" date="2017-06" db="EMBL/GenBank/DDBJ databases">
        <title>Genome of a bacteriophage of the Autographivirinae subfamily that infects Escherichia coli strain O45:H10.</title>
        <authorList>
            <person name="Nonis J."/>
            <person name="Billington C."/>
            <person name="Varsani A."/>
        </authorList>
    </citation>
    <scope>NUCLEOTIDE SEQUENCE [LARGE SCALE GENOMIC DNA]</scope>
</reference>
<evidence type="ECO:0000313" key="2">
    <source>
        <dbReference type="Proteomes" id="UP000225284"/>
    </source>
</evidence>
<keyword evidence="2" id="KW-1185">Reference proteome</keyword>
<protein>
    <submittedName>
        <fullName evidence="1">Uncharacterized protein</fullName>
    </submittedName>
</protein>
<organism evidence="1 2">
    <name type="scientific">Escherichia phage AAPEc6</name>
    <dbReference type="NCBI Taxonomy" id="2886901"/>
    <lineage>
        <taxon>Viruses</taxon>
        <taxon>Duplodnaviria</taxon>
        <taxon>Heunggongvirae</taxon>
        <taxon>Uroviricota</taxon>
        <taxon>Caudoviricetes</taxon>
        <taxon>Autographivirales</taxon>
        <taxon>Autosignataviridae</taxon>
        <taxon>Molineuxvirinae</taxon>
        <taxon>Vectrevirus</taxon>
        <taxon>Vectrevirus AAPEc6</taxon>
    </lineage>
</organism>
<sequence>MACLSLLRRNKKRRRHKVKRIMLVTILLIGSLTTSGCQQALPEKAMVKPLRPTLTEVYEVDDKVCFSKPDATKLGLYILSLERGYN</sequence>
<dbReference type="Proteomes" id="UP000225284">
    <property type="component" value="Segment"/>
</dbReference>
<proteinExistence type="predicted"/>
<dbReference type="EMBL" id="KX279892">
    <property type="protein sequence ID" value="ANT40810.1"/>
    <property type="molecule type" value="Genomic_DNA"/>
</dbReference>
<dbReference type="GeneID" id="54976536"/>
<accession>A0A1P8BK47</accession>